<dbReference type="PANTHER" id="PTHR10582">
    <property type="entry name" value="TRANSIENT RECEPTOR POTENTIAL ION CHANNEL PROTEIN"/>
    <property type="match status" value="1"/>
</dbReference>
<comment type="caution">
    <text evidence="17">The sequence shown here is derived from an EMBL/GenBank/DDBJ whole genome shotgun (WGS) entry which is preliminary data.</text>
</comment>
<evidence type="ECO:0000256" key="10">
    <source>
        <dbReference type="ARBA" id="ARBA00023065"/>
    </source>
</evidence>
<feature type="region of interest" description="Disordered" evidence="14">
    <location>
        <begin position="1"/>
        <end position="40"/>
    </location>
</feature>
<feature type="non-terminal residue" evidence="17">
    <location>
        <position position="1"/>
    </location>
</feature>
<keyword evidence="11 15" id="KW-0472">Membrane</keyword>
<dbReference type="PROSITE" id="PS50088">
    <property type="entry name" value="ANK_REPEAT"/>
    <property type="match status" value="3"/>
</dbReference>
<keyword evidence="18" id="KW-1185">Reference proteome</keyword>
<dbReference type="STRING" id="282301.A0A267H8T3"/>
<dbReference type="Gene3D" id="1.25.40.20">
    <property type="entry name" value="Ankyrin repeat-containing domain"/>
    <property type="match status" value="2"/>
</dbReference>
<feature type="domain" description="Ion transport" evidence="16">
    <location>
        <begin position="435"/>
        <end position="704"/>
    </location>
</feature>
<feature type="compositionally biased region" description="Basic and acidic residues" evidence="14">
    <location>
        <begin position="1"/>
        <end position="34"/>
    </location>
</feature>
<feature type="region of interest" description="Disordered" evidence="14">
    <location>
        <begin position="792"/>
        <end position="821"/>
    </location>
</feature>
<dbReference type="Pfam" id="PF12796">
    <property type="entry name" value="Ank_2"/>
    <property type="match status" value="2"/>
</dbReference>
<evidence type="ECO:0000256" key="13">
    <source>
        <dbReference type="PROSITE-ProRule" id="PRU00023"/>
    </source>
</evidence>
<dbReference type="GO" id="GO:0005886">
    <property type="term" value="C:plasma membrane"/>
    <property type="evidence" value="ECO:0007669"/>
    <property type="project" value="UniProtKB-SubCell"/>
</dbReference>
<accession>A0A267H8T3</accession>
<evidence type="ECO:0000256" key="12">
    <source>
        <dbReference type="ARBA" id="ARBA00023303"/>
    </source>
</evidence>
<dbReference type="InterPro" id="IPR005821">
    <property type="entry name" value="Ion_trans_dom"/>
</dbReference>
<dbReference type="Proteomes" id="UP000215902">
    <property type="component" value="Unassembled WGS sequence"/>
</dbReference>
<keyword evidence="9 15" id="KW-1133">Transmembrane helix</keyword>
<keyword evidence="4" id="KW-0109">Calcium transport</keyword>
<protein>
    <recommendedName>
        <fullName evidence="16">Ion transport domain-containing protein</fullName>
    </recommendedName>
</protein>
<keyword evidence="7" id="KW-0677">Repeat</keyword>
<evidence type="ECO:0000313" key="17">
    <source>
        <dbReference type="EMBL" id="PAA94730.1"/>
    </source>
</evidence>
<evidence type="ECO:0000256" key="1">
    <source>
        <dbReference type="ARBA" id="ARBA00004651"/>
    </source>
</evidence>
<evidence type="ECO:0000256" key="11">
    <source>
        <dbReference type="ARBA" id="ARBA00023136"/>
    </source>
</evidence>
<feature type="transmembrane region" description="Helical" evidence="15">
    <location>
        <begin position="672"/>
        <end position="694"/>
    </location>
</feature>
<feature type="transmembrane region" description="Helical" evidence="15">
    <location>
        <begin position="510"/>
        <end position="535"/>
    </location>
</feature>
<feature type="transmembrane region" description="Helical" evidence="15">
    <location>
        <begin position="397"/>
        <end position="415"/>
    </location>
</feature>
<dbReference type="OrthoDB" id="194358at2759"/>
<feature type="compositionally biased region" description="Acidic residues" evidence="14">
    <location>
        <begin position="792"/>
        <end position="803"/>
    </location>
</feature>
<feature type="region of interest" description="Disordered" evidence="14">
    <location>
        <begin position="865"/>
        <end position="941"/>
    </location>
</feature>
<feature type="repeat" description="ANK" evidence="13">
    <location>
        <begin position="161"/>
        <end position="193"/>
    </location>
</feature>
<feature type="repeat" description="ANK" evidence="13">
    <location>
        <begin position="194"/>
        <end position="226"/>
    </location>
</feature>
<dbReference type="Gene3D" id="1.10.287.70">
    <property type="match status" value="1"/>
</dbReference>
<evidence type="ECO:0000256" key="14">
    <source>
        <dbReference type="SAM" id="MobiDB-lite"/>
    </source>
</evidence>
<dbReference type="EMBL" id="NIVC01000001">
    <property type="protein sequence ID" value="PAA94730.1"/>
    <property type="molecule type" value="Genomic_DNA"/>
</dbReference>
<keyword evidence="5" id="KW-0107">Calcium channel</keyword>
<evidence type="ECO:0000313" key="18">
    <source>
        <dbReference type="Proteomes" id="UP000215902"/>
    </source>
</evidence>
<keyword evidence="13" id="KW-0040">ANK repeat</keyword>
<dbReference type="SMART" id="SM00248">
    <property type="entry name" value="ANK"/>
    <property type="match status" value="5"/>
</dbReference>
<dbReference type="Pfam" id="PF00520">
    <property type="entry name" value="Ion_trans"/>
    <property type="match status" value="1"/>
</dbReference>
<sequence>TFVHKSHDPTTNTMDKKGNESDSSTKQKHEELNKGRRKSLGIREVADMSVMIHRWRSVSSERRKFTQKRVDIRHSKLGGQTGSTCCSILKEEAPKKGATNIRLFGKDMTDLTSRADLSRCLMRYFIKASNCESDLYTEKLDIDVIVDLLHRGADLNWRDTHGQTVLHEVALNWSPQVAEQMVRSGANVRAADDFGWTPLHVAAAYDYPEMCRTLVQLGADKEARANNGQTPLFFAAKTDSTRALRALIKLGCEMEERDERQRTPLFAACELDRSETAALLLEHNCDAFVQDKTGQIAFVPLIKKMPPLADTALAQLNKTYRIERKQKLDLFRLDPRQVESTGADEGVDTKGKQEVVRVAYHSALKAIIETSNYQVIDSTVISAMLGVQWTQFGRIRAIGQIILQLINIILWTIFAVDKEWTQRHEYDFPREGYRVAVLIGAIVITACLIIEEIREIVRSRRRHEAWKTWKLKLIEEDLELVHPSHDDEGKYLRKEVDEIKKSLISYFDDWWNYLDWACYIILLASLISHFAEFLWPGGEGNLVLARWHVRIMALNIVVLWIRLLKYVKPFEFFGPFIVMLGMILGDLAKFFLLYLEFFIPFTCIFWTILGGDKNLREADILTSKTLKNYSMHNFKRVTVENMETFYSTAFSMFRLTLVDEYQYDQMADIDPITSQIILGCWFAISAILFLNLFIAQLSETFKSVFDNAKPAAAMQKAITLLNCYESMRKSQRVKFHKYLKEECNPLKLHYDDDVTMSSSVEEQQKATLEVRDMVKKIQKRVTRLYEREIEQSDSDENDLVVDESEARRQQRKRKTKTRQMAERAALRMQARLEKLESSTRSELLGIHRMLQDIAIVVAGLTRDDSNVSAASGPSPPPPPASNRDFSEQQQQDVDEFDGANNEGSVTFVGPRRSGQSARSGGGGGITEVEPAAPHFQRNNFS</sequence>
<organism evidence="17 18">
    <name type="scientific">Macrostomum lignano</name>
    <dbReference type="NCBI Taxonomy" id="282301"/>
    <lineage>
        <taxon>Eukaryota</taxon>
        <taxon>Metazoa</taxon>
        <taxon>Spiralia</taxon>
        <taxon>Lophotrochozoa</taxon>
        <taxon>Platyhelminthes</taxon>
        <taxon>Rhabditophora</taxon>
        <taxon>Macrostomorpha</taxon>
        <taxon>Macrostomida</taxon>
        <taxon>Macrostomidae</taxon>
        <taxon>Macrostomum</taxon>
    </lineage>
</organism>
<evidence type="ECO:0000256" key="5">
    <source>
        <dbReference type="ARBA" id="ARBA00022673"/>
    </source>
</evidence>
<evidence type="ECO:0000256" key="2">
    <source>
        <dbReference type="ARBA" id="ARBA00022448"/>
    </source>
</evidence>
<keyword evidence="8" id="KW-0106">Calcium</keyword>
<dbReference type="AlphaFoldDB" id="A0A267H8T3"/>
<reference evidence="17 18" key="1">
    <citation type="submission" date="2017-06" db="EMBL/GenBank/DDBJ databases">
        <title>A platform for efficient transgenesis in Macrostomum lignano, a flatworm model organism for stem cell research.</title>
        <authorList>
            <person name="Berezikov E."/>
        </authorList>
    </citation>
    <scope>NUCLEOTIDE SEQUENCE [LARGE SCALE GENOMIC DNA]</scope>
    <source>
        <strain evidence="17">DV1</strain>
        <tissue evidence="17">Whole organism</tissue>
    </source>
</reference>
<evidence type="ECO:0000256" key="7">
    <source>
        <dbReference type="ARBA" id="ARBA00022737"/>
    </source>
</evidence>
<evidence type="ECO:0000256" key="4">
    <source>
        <dbReference type="ARBA" id="ARBA00022568"/>
    </source>
</evidence>
<evidence type="ECO:0000259" key="16">
    <source>
        <dbReference type="Pfam" id="PF00520"/>
    </source>
</evidence>
<evidence type="ECO:0000256" key="9">
    <source>
        <dbReference type="ARBA" id="ARBA00022989"/>
    </source>
</evidence>
<dbReference type="InterPro" id="IPR036770">
    <property type="entry name" value="Ankyrin_rpt-contain_sf"/>
</dbReference>
<dbReference type="GO" id="GO:0005262">
    <property type="term" value="F:calcium channel activity"/>
    <property type="evidence" value="ECO:0007669"/>
    <property type="project" value="UniProtKB-KW"/>
</dbReference>
<feature type="transmembrane region" description="Helical" evidence="15">
    <location>
        <begin position="435"/>
        <end position="453"/>
    </location>
</feature>
<keyword evidence="3" id="KW-1003">Cell membrane</keyword>
<name>A0A267H8T3_9PLAT</name>
<feature type="compositionally biased region" description="Low complexity" evidence="14">
    <location>
        <begin position="909"/>
        <end position="918"/>
    </location>
</feature>
<dbReference type="PANTHER" id="PTHR10582:SF33">
    <property type="entry name" value="TRANSIENT RECEPTOR POTENTIAL CHANNEL PYREXIA"/>
    <property type="match status" value="1"/>
</dbReference>
<dbReference type="SUPFAM" id="SSF48403">
    <property type="entry name" value="Ankyrin repeat"/>
    <property type="match status" value="1"/>
</dbReference>
<keyword evidence="10" id="KW-0406">Ion transport</keyword>
<keyword evidence="2" id="KW-0813">Transport</keyword>
<dbReference type="InterPro" id="IPR024862">
    <property type="entry name" value="TRPV"/>
</dbReference>
<keyword evidence="6 15" id="KW-0812">Transmembrane</keyword>
<dbReference type="PROSITE" id="PS50297">
    <property type="entry name" value="ANK_REP_REGION"/>
    <property type="match status" value="2"/>
</dbReference>
<evidence type="ECO:0000256" key="3">
    <source>
        <dbReference type="ARBA" id="ARBA00022475"/>
    </source>
</evidence>
<evidence type="ECO:0000256" key="8">
    <source>
        <dbReference type="ARBA" id="ARBA00022837"/>
    </source>
</evidence>
<gene>
    <name evidence="17" type="ORF">BOX15_Mlig011420g1</name>
</gene>
<proteinExistence type="predicted"/>
<feature type="repeat" description="ANK" evidence="13">
    <location>
        <begin position="227"/>
        <end position="259"/>
    </location>
</feature>
<feature type="transmembrane region" description="Helical" evidence="15">
    <location>
        <begin position="547"/>
        <end position="564"/>
    </location>
</feature>
<dbReference type="GO" id="GO:0098703">
    <property type="term" value="P:calcium ion import across plasma membrane"/>
    <property type="evidence" value="ECO:0007669"/>
    <property type="project" value="TreeGrafter"/>
</dbReference>
<feature type="transmembrane region" description="Helical" evidence="15">
    <location>
        <begin position="576"/>
        <end position="609"/>
    </location>
</feature>
<keyword evidence="12" id="KW-0407">Ion channel</keyword>
<evidence type="ECO:0000256" key="15">
    <source>
        <dbReference type="SAM" id="Phobius"/>
    </source>
</evidence>
<dbReference type="InterPro" id="IPR002110">
    <property type="entry name" value="Ankyrin_rpt"/>
</dbReference>
<comment type="subcellular location">
    <subcellularLocation>
        <location evidence="1">Cell membrane</location>
        <topology evidence="1">Multi-pass membrane protein</topology>
    </subcellularLocation>
</comment>
<evidence type="ECO:0000256" key="6">
    <source>
        <dbReference type="ARBA" id="ARBA00022692"/>
    </source>
</evidence>